<reference evidence="1 2" key="1">
    <citation type="submission" date="2020-06" db="EMBL/GenBank/DDBJ databases">
        <title>The genome sequence of Candidatus Regiella insecticola strain Tut.</title>
        <authorList>
            <person name="Nikoh N."/>
            <person name="Tsuchida T."/>
            <person name="Koga R."/>
            <person name="Oshima K."/>
            <person name="Hattori M."/>
            <person name="Fukatsu T."/>
        </authorList>
    </citation>
    <scope>NUCLEOTIDE SEQUENCE [LARGE SCALE GENOMIC DNA]</scope>
    <source>
        <strain evidence="1 2">Tut</strain>
    </source>
</reference>
<dbReference type="EMBL" id="BLXO01000005">
    <property type="protein sequence ID" value="GFN46804.1"/>
    <property type="molecule type" value="Genomic_DNA"/>
</dbReference>
<name>A0A6L2ZQX8_9ENTR</name>
<dbReference type="AlphaFoldDB" id="A0A6L2ZQX8"/>
<sequence length="186" mass="20856">MNIIPYQALITTVILTKELLKIAVYHRNIRPTEKFLLSAQELALYAYESLRNPSGSDVSGFFAGKRGYYHVFTKKIQSKIGDTNDACFKDNPCLPLIAPYIEGITLDTTATLVDPGPSLIANNESFAFSPQLNPVQSSSGARRYQRNIPNYSGTTQYTRQIVIQFTEDLAVNASAMAIWHKRYKLI</sequence>
<evidence type="ECO:0000313" key="2">
    <source>
        <dbReference type="Proteomes" id="UP000504714"/>
    </source>
</evidence>
<gene>
    <name evidence="1" type="ORF">RINTU1_25610</name>
</gene>
<protein>
    <submittedName>
        <fullName evidence="1">Uncharacterized protein</fullName>
    </submittedName>
</protein>
<evidence type="ECO:0000313" key="1">
    <source>
        <dbReference type="EMBL" id="GFN46804.1"/>
    </source>
</evidence>
<dbReference type="Proteomes" id="UP000504714">
    <property type="component" value="Unassembled WGS sequence"/>
</dbReference>
<proteinExistence type="predicted"/>
<organism evidence="1 2">
    <name type="scientific">Candidatus Regiella insecticola</name>
    <dbReference type="NCBI Taxonomy" id="138073"/>
    <lineage>
        <taxon>Bacteria</taxon>
        <taxon>Pseudomonadati</taxon>
        <taxon>Pseudomonadota</taxon>
        <taxon>Gammaproteobacteria</taxon>
        <taxon>Enterobacterales</taxon>
        <taxon>Enterobacteriaceae</taxon>
        <taxon>aphid secondary symbionts</taxon>
        <taxon>Candidatus Regiella</taxon>
    </lineage>
</organism>
<accession>A0A6L2ZQX8</accession>
<dbReference type="RefSeq" id="WP_176488380.1">
    <property type="nucleotide sequence ID" value="NZ_BLXO01000005.1"/>
</dbReference>
<comment type="caution">
    <text evidence="1">The sequence shown here is derived from an EMBL/GenBank/DDBJ whole genome shotgun (WGS) entry which is preliminary data.</text>
</comment>